<evidence type="ECO:0008006" key="5">
    <source>
        <dbReference type="Google" id="ProtNLM"/>
    </source>
</evidence>
<feature type="transmembrane region" description="Helical" evidence="2">
    <location>
        <begin position="32"/>
        <end position="49"/>
    </location>
</feature>
<feature type="transmembrane region" description="Helical" evidence="2">
    <location>
        <begin position="7"/>
        <end position="26"/>
    </location>
</feature>
<feature type="transmembrane region" description="Helical" evidence="2">
    <location>
        <begin position="144"/>
        <end position="165"/>
    </location>
</feature>
<feature type="compositionally biased region" description="Basic and acidic residues" evidence="1">
    <location>
        <begin position="205"/>
        <end position="216"/>
    </location>
</feature>
<dbReference type="EMBL" id="BMEQ01000001">
    <property type="protein sequence ID" value="GGG43651.1"/>
    <property type="molecule type" value="Genomic_DNA"/>
</dbReference>
<reference evidence="3" key="2">
    <citation type="submission" date="2020-09" db="EMBL/GenBank/DDBJ databases">
        <authorList>
            <person name="Sun Q."/>
            <person name="Zhou Y."/>
        </authorList>
    </citation>
    <scope>NUCLEOTIDE SEQUENCE</scope>
    <source>
        <strain evidence="3">CGMCC 1.12187</strain>
    </source>
</reference>
<evidence type="ECO:0000313" key="3">
    <source>
        <dbReference type="EMBL" id="GGG43651.1"/>
    </source>
</evidence>
<proteinExistence type="predicted"/>
<comment type="caution">
    <text evidence="3">The sequence shown here is derived from an EMBL/GenBank/DDBJ whole genome shotgun (WGS) entry which is preliminary data.</text>
</comment>
<feature type="transmembrane region" description="Helical" evidence="2">
    <location>
        <begin position="83"/>
        <end position="101"/>
    </location>
</feature>
<protein>
    <recommendedName>
        <fullName evidence="5">DUF1097 domain-containing protein</fullName>
    </recommendedName>
</protein>
<name>A0A917GFB0_9MICC</name>
<evidence type="ECO:0000256" key="2">
    <source>
        <dbReference type="SAM" id="Phobius"/>
    </source>
</evidence>
<evidence type="ECO:0000256" key="1">
    <source>
        <dbReference type="SAM" id="MobiDB-lite"/>
    </source>
</evidence>
<keyword evidence="2" id="KW-0812">Transmembrane</keyword>
<dbReference type="AlphaFoldDB" id="A0A917GFB0"/>
<gene>
    <name evidence="3" type="ORF">GCM10011374_02500</name>
</gene>
<sequence>MSVQTKGMLIQAALGAVLITVLMLPFQALTPFAPYTGLLILPVLLFFALQAPPRALLGMFLSFAAGVGWAGLFMLVAGALPGVPLAALLGAGVTVVIFLILSVHPILLGRTPFGVVPAVLLGFVESLLWLMLDPVLGEGAPRLNPLWLIGIFGYGCLMTLVLLLVQDRVLTAVLGNEWRSAPSEDAPTSQIPPTPPTRAARTAHRPAEEPASRHAGETASGA</sequence>
<dbReference type="Proteomes" id="UP000638848">
    <property type="component" value="Unassembled WGS sequence"/>
</dbReference>
<dbReference type="RefSeq" id="WP_188534010.1">
    <property type="nucleotide sequence ID" value="NZ_BMEQ01000001.1"/>
</dbReference>
<feature type="transmembrane region" description="Helical" evidence="2">
    <location>
        <begin position="56"/>
        <end position="77"/>
    </location>
</feature>
<keyword evidence="2" id="KW-0472">Membrane</keyword>
<keyword evidence="4" id="KW-1185">Reference proteome</keyword>
<keyword evidence="2" id="KW-1133">Transmembrane helix</keyword>
<accession>A0A917GFB0</accession>
<feature type="region of interest" description="Disordered" evidence="1">
    <location>
        <begin position="180"/>
        <end position="222"/>
    </location>
</feature>
<evidence type="ECO:0000313" key="4">
    <source>
        <dbReference type="Proteomes" id="UP000638848"/>
    </source>
</evidence>
<organism evidence="3 4">
    <name type="scientific">Kocuria dechangensis</name>
    <dbReference type="NCBI Taxonomy" id="1176249"/>
    <lineage>
        <taxon>Bacteria</taxon>
        <taxon>Bacillati</taxon>
        <taxon>Actinomycetota</taxon>
        <taxon>Actinomycetes</taxon>
        <taxon>Micrococcales</taxon>
        <taxon>Micrococcaceae</taxon>
        <taxon>Kocuria</taxon>
    </lineage>
</organism>
<feature type="transmembrane region" description="Helical" evidence="2">
    <location>
        <begin position="113"/>
        <end position="132"/>
    </location>
</feature>
<reference evidence="3" key="1">
    <citation type="journal article" date="2014" name="Int. J. Syst. Evol. Microbiol.">
        <title>Complete genome sequence of Corynebacterium casei LMG S-19264T (=DSM 44701T), isolated from a smear-ripened cheese.</title>
        <authorList>
            <consortium name="US DOE Joint Genome Institute (JGI-PGF)"/>
            <person name="Walter F."/>
            <person name="Albersmeier A."/>
            <person name="Kalinowski J."/>
            <person name="Ruckert C."/>
        </authorList>
    </citation>
    <scope>NUCLEOTIDE SEQUENCE</scope>
    <source>
        <strain evidence="3">CGMCC 1.12187</strain>
    </source>
</reference>